<name>A0ABV6KZT7_9SPHI</name>
<gene>
    <name evidence="2" type="ORF">ACFFGT_02255</name>
</gene>
<dbReference type="RefSeq" id="WP_377020870.1">
    <property type="nucleotide sequence ID" value="NZ_JBHLTS010000004.1"/>
</dbReference>
<protein>
    <submittedName>
        <fullName evidence="2">Lipocalin-like domain-containing protein</fullName>
    </submittedName>
</protein>
<reference evidence="2 3" key="1">
    <citation type="submission" date="2024-09" db="EMBL/GenBank/DDBJ databases">
        <authorList>
            <person name="Sun Q."/>
            <person name="Mori K."/>
        </authorList>
    </citation>
    <scope>NUCLEOTIDE SEQUENCE [LARGE SCALE GENOMIC DNA]</scope>
    <source>
        <strain evidence="2 3">NCAIM B.02415</strain>
    </source>
</reference>
<dbReference type="InterPro" id="IPR024311">
    <property type="entry name" value="Lipocalin-like"/>
</dbReference>
<dbReference type="Proteomes" id="UP001589828">
    <property type="component" value="Unassembled WGS sequence"/>
</dbReference>
<comment type="caution">
    <text evidence="2">The sequence shown here is derived from an EMBL/GenBank/DDBJ whole genome shotgun (WGS) entry which is preliminary data.</text>
</comment>
<dbReference type="Pfam" id="PF13924">
    <property type="entry name" value="Lipocalin_5"/>
    <property type="match status" value="1"/>
</dbReference>
<evidence type="ECO:0000259" key="1">
    <source>
        <dbReference type="Pfam" id="PF13924"/>
    </source>
</evidence>
<feature type="domain" description="Lipocalin-like" evidence="1">
    <location>
        <begin position="8"/>
        <end position="108"/>
    </location>
</feature>
<sequence>MKKNNVAGTWNLVSGYLDNHGTHINILGPHPAGMLIFTEDLHFIVIVHNPDIPKFASGDRANATPEEYETAVTNSLGVYGTYTVDENGDFGEEHVLGSTFQNMNGHTRGKNEIDVKVDGNRLMEIQKIGDGIAVHLDWKRAE</sequence>
<evidence type="ECO:0000313" key="2">
    <source>
        <dbReference type="EMBL" id="MFC0512996.1"/>
    </source>
</evidence>
<dbReference type="EMBL" id="JBHLTS010000004">
    <property type="protein sequence ID" value="MFC0512996.1"/>
    <property type="molecule type" value="Genomic_DNA"/>
</dbReference>
<accession>A0ABV6KZT7</accession>
<organism evidence="2 3">
    <name type="scientific">Mucilaginibacter angelicae</name>
    <dbReference type="NCBI Taxonomy" id="869718"/>
    <lineage>
        <taxon>Bacteria</taxon>
        <taxon>Pseudomonadati</taxon>
        <taxon>Bacteroidota</taxon>
        <taxon>Sphingobacteriia</taxon>
        <taxon>Sphingobacteriales</taxon>
        <taxon>Sphingobacteriaceae</taxon>
        <taxon>Mucilaginibacter</taxon>
    </lineage>
</organism>
<keyword evidence="3" id="KW-1185">Reference proteome</keyword>
<proteinExistence type="predicted"/>
<evidence type="ECO:0000313" key="3">
    <source>
        <dbReference type="Proteomes" id="UP001589828"/>
    </source>
</evidence>